<dbReference type="InterPro" id="IPR000870">
    <property type="entry name" value="Homoserine_kinase"/>
</dbReference>
<protein>
    <recommendedName>
        <fullName evidence="4 12">Homoserine kinase</fullName>
        <shortName evidence="12">HK</shortName>
        <shortName evidence="12">HSK</shortName>
        <ecNumber evidence="3 12">2.7.1.39</ecNumber>
    </recommendedName>
</protein>
<dbReference type="InterPro" id="IPR020568">
    <property type="entry name" value="Ribosomal_Su5_D2-typ_SF"/>
</dbReference>
<evidence type="ECO:0000256" key="2">
    <source>
        <dbReference type="ARBA" id="ARBA00007370"/>
    </source>
</evidence>
<accession>A0A0T5XBT2</accession>
<comment type="subcellular location">
    <subcellularLocation>
        <location evidence="12">Cytoplasm</location>
    </subcellularLocation>
</comment>
<dbReference type="PIRSF" id="PIRSF000676">
    <property type="entry name" value="Homoser_kin"/>
    <property type="match status" value="1"/>
</dbReference>
<evidence type="ECO:0000256" key="1">
    <source>
        <dbReference type="ARBA" id="ARBA00005015"/>
    </source>
</evidence>
<dbReference type="PANTHER" id="PTHR20861">
    <property type="entry name" value="HOMOSERINE/4-DIPHOSPHOCYTIDYL-2-C-METHYL-D-ERYTHRITOL KINASE"/>
    <property type="match status" value="1"/>
</dbReference>
<dbReference type="InterPro" id="IPR036554">
    <property type="entry name" value="GHMP_kinase_C_sf"/>
</dbReference>
<evidence type="ECO:0000259" key="13">
    <source>
        <dbReference type="Pfam" id="PF00288"/>
    </source>
</evidence>
<evidence type="ECO:0000256" key="6">
    <source>
        <dbReference type="ARBA" id="ARBA00022679"/>
    </source>
</evidence>
<comment type="catalytic activity">
    <reaction evidence="11 12">
        <text>L-homoserine + ATP = O-phospho-L-homoserine + ADP + H(+)</text>
        <dbReference type="Rhea" id="RHEA:13985"/>
        <dbReference type="ChEBI" id="CHEBI:15378"/>
        <dbReference type="ChEBI" id="CHEBI:30616"/>
        <dbReference type="ChEBI" id="CHEBI:57476"/>
        <dbReference type="ChEBI" id="CHEBI:57590"/>
        <dbReference type="ChEBI" id="CHEBI:456216"/>
        <dbReference type="EC" id="2.7.1.39"/>
    </reaction>
</comment>
<keyword evidence="7 12" id="KW-0791">Threonine biosynthesis</keyword>
<dbReference type="InterPro" id="IPR006203">
    <property type="entry name" value="GHMP_knse_ATP-bd_CS"/>
</dbReference>
<dbReference type="Pfam" id="PF08544">
    <property type="entry name" value="GHMP_kinases_C"/>
    <property type="match status" value="1"/>
</dbReference>
<evidence type="ECO:0000313" key="15">
    <source>
        <dbReference type="EMBL" id="KRT35750.1"/>
    </source>
</evidence>
<dbReference type="PRINTS" id="PR00958">
    <property type="entry name" value="HOMSERKINASE"/>
</dbReference>
<evidence type="ECO:0000256" key="11">
    <source>
        <dbReference type="ARBA" id="ARBA00049375"/>
    </source>
</evidence>
<dbReference type="GO" id="GO:0005524">
    <property type="term" value="F:ATP binding"/>
    <property type="evidence" value="ECO:0007669"/>
    <property type="project" value="UniProtKB-UniRule"/>
</dbReference>
<keyword evidence="6 12" id="KW-0808">Transferase</keyword>
<dbReference type="PROSITE" id="PS00627">
    <property type="entry name" value="GHMP_KINASES_ATP"/>
    <property type="match status" value="1"/>
</dbReference>
<evidence type="ECO:0000313" key="16">
    <source>
        <dbReference type="Proteomes" id="UP000005273"/>
    </source>
</evidence>
<dbReference type="NCBIfam" id="TIGR00191">
    <property type="entry name" value="thrB"/>
    <property type="match status" value="1"/>
</dbReference>
<dbReference type="InterPro" id="IPR014721">
    <property type="entry name" value="Ribsml_uS5_D2-typ_fold_subgr"/>
</dbReference>
<name>A0A0T5XBT2_9BACT</name>
<dbReference type="PANTHER" id="PTHR20861:SF1">
    <property type="entry name" value="HOMOSERINE KINASE"/>
    <property type="match status" value="1"/>
</dbReference>
<comment type="pathway">
    <text evidence="1 12">Amino-acid biosynthesis; L-threonine biosynthesis; L-threonine from L-aspartate: step 4/5.</text>
</comment>
<sequence length="318" mass="34195">MLTVIVPASSANIGSGFDSFGVALSLYNKYQLLGLLPAKRYDIDAVGEGGKGLASPESNLLIRSYEAAMKRFDVPLVGLKIRSYNAIPLARGLGSSASAVVGGVMLANVIGKINLPKEKLLPIMVELEGHPDNVVPSCIGGFVISSWDDKDVKFVQLPPFREKVKVVVAVPDVTVDTKQAREVLPRDVSLQDAVFNLSRAALFAASWMTGKLENLPWAMEDKLHQPYRAKLFPGGEEILERVKSAPGCLGAAISGSGPSVLAFVRGNPTRTAKEMCSVFTEKGLRSRFFVLDVDQEGARIKTSETNISMEADKCPSLS</sequence>
<keyword evidence="8 12" id="KW-0547">Nucleotide-binding</keyword>
<feature type="domain" description="GHMP kinase C-terminal" evidence="14">
    <location>
        <begin position="211"/>
        <end position="277"/>
    </location>
</feature>
<dbReference type="SUPFAM" id="SSF55060">
    <property type="entry name" value="GHMP Kinase, C-terminal domain"/>
    <property type="match status" value="1"/>
</dbReference>
<dbReference type="eggNOG" id="COG0083">
    <property type="taxonomic scope" value="Bacteria"/>
</dbReference>
<dbReference type="Proteomes" id="UP000005273">
    <property type="component" value="Unassembled WGS sequence"/>
</dbReference>
<gene>
    <name evidence="12" type="primary">thrB</name>
    <name evidence="15" type="ORF">HMPREF1705_02998</name>
</gene>
<evidence type="ECO:0000256" key="5">
    <source>
        <dbReference type="ARBA" id="ARBA00022605"/>
    </source>
</evidence>
<dbReference type="GO" id="GO:0004413">
    <property type="term" value="F:homoserine kinase activity"/>
    <property type="evidence" value="ECO:0007669"/>
    <property type="project" value="UniProtKB-UniRule"/>
</dbReference>
<organism evidence="15 16">
    <name type="scientific">Acetomicrobium hydrogeniformans ATCC BAA-1850</name>
    <dbReference type="NCBI Taxonomy" id="592015"/>
    <lineage>
        <taxon>Bacteria</taxon>
        <taxon>Thermotogati</taxon>
        <taxon>Synergistota</taxon>
        <taxon>Synergistia</taxon>
        <taxon>Synergistales</taxon>
        <taxon>Acetomicrobiaceae</taxon>
        <taxon>Acetomicrobium</taxon>
    </lineage>
</organism>
<evidence type="ECO:0000256" key="12">
    <source>
        <dbReference type="HAMAP-Rule" id="MF_00384"/>
    </source>
</evidence>
<evidence type="ECO:0000256" key="3">
    <source>
        <dbReference type="ARBA" id="ARBA00012078"/>
    </source>
</evidence>
<evidence type="ECO:0000259" key="14">
    <source>
        <dbReference type="Pfam" id="PF08544"/>
    </source>
</evidence>
<keyword evidence="12" id="KW-0963">Cytoplasm</keyword>
<comment type="function">
    <text evidence="12">Catalyzes the ATP-dependent phosphorylation of L-homoserine to L-homoserine phosphate.</text>
</comment>
<keyword evidence="16" id="KW-1185">Reference proteome</keyword>
<evidence type="ECO:0000256" key="4">
    <source>
        <dbReference type="ARBA" id="ARBA00017858"/>
    </source>
</evidence>
<keyword evidence="5 12" id="KW-0028">Amino-acid biosynthesis</keyword>
<dbReference type="Pfam" id="PF00288">
    <property type="entry name" value="GHMP_kinases_N"/>
    <property type="match status" value="1"/>
</dbReference>
<dbReference type="GO" id="GO:0009088">
    <property type="term" value="P:threonine biosynthetic process"/>
    <property type="evidence" value="ECO:0007669"/>
    <property type="project" value="UniProtKB-UniRule"/>
</dbReference>
<evidence type="ECO:0000256" key="7">
    <source>
        <dbReference type="ARBA" id="ARBA00022697"/>
    </source>
</evidence>
<evidence type="ECO:0000256" key="9">
    <source>
        <dbReference type="ARBA" id="ARBA00022777"/>
    </source>
</evidence>
<evidence type="ECO:0000256" key="8">
    <source>
        <dbReference type="ARBA" id="ARBA00022741"/>
    </source>
</evidence>
<dbReference type="EMBL" id="ACJX03000001">
    <property type="protein sequence ID" value="KRT35750.1"/>
    <property type="molecule type" value="Genomic_DNA"/>
</dbReference>
<comment type="similarity">
    <text evidence="2 12">Belongs to the GHMP kinase family. Homoserine kinase subfamily.</text>
</comment>
<dbReference type="AlphaFoldDB" id="A0A0T5XBT2"/>
<dbReference type="EC" id="2.7.1.39" evidence="3 12"/>
<dbReference type="GO" id="GO:0005737">
    <property type="term" value="C:cytoplasm"/>
    <property type="evidence" value="ECO:0007669"/>
    <property type="project" value="UniProtKB-SubCell"/>
</dbReference>
<dbReference type="SUPFAM" id="SSF54211">
    <property type="entry name" value="Ribosomal protein S5 domain 2-like"/>
    <property type="match status" value="1"/>
</dbReference>
<dbReference type="Gene3D" id="3.30.230.10">
    <property type="match status" value="1"/>
</dbReference>
<proteinExistence type="inferred from homology"/>
<feature type="binding site" evidence="12">
    <location>
        <begin position="88"/>
        <end position="98"/>
    </location>
    <ligand>
        <name>ATP</name>
        <dbReference type="ChEBI" id="CHEBI:30616"/>
    </ligand>
</feature>
<comment type="caution">
    <text evidence="15">The sequence shown here is derived from an EMBL/GenBank/DDBJ whole genome shotgun (WGS) entry which is preliminary data.</text>
</comment>
<dbReference type="OrthoDB" id="9769912at2"/>
<feature type="domain" description="GHMP kinase N-terminal" evidence="13">
    <location>
        <begin position="59"/>
        <end position="141"/>
    </location>
</feature>
<keyword evidence="10 12" id="KW-0067">ATP-binding</keyword>
<dbReference type="InterPro" id="IPR013750">
    <property type="entry name" value="GHMP_kinase_C_dom"/>
</dbReference>
<reference evidence="16" key="1">
    <citation type="submission" date="2012-09" db="EMBL/GenBank/DDBJ databases">
        <authorList>
            <person name="Weinstock G."/>
            <person name="Sodergren E."/>
            <person name="Clifton S."/>
            <person name="Fulton L."/>
            <person name="Fulton B."/>
            <person name="Courtney L."/>
            <person name="Fronick C."/>
            <person name="Harrison M."/>
            <person name="Strong C."/>
            <person name="Farmer C."/>
            <person name="Delehaunty K."/>
            <person name="Markovic C."/>
            <person name="Hall O."/>
            <person name="Minx P."/>
            <person name="Tomlinson C."/>
            <person name="Mitreva M."/>
            <person name="Nelson J."/>
            <person name="Hou S."/>
            <person name="Wollam A."/>
            <person name="Pepin K.H."/>
            <person name="Johnson M."/>
            <person name="Bhonagiri V."/>
            <person name="Nash W.E."/>
            <person name="Suruliraj S."/>
            <person name="Warren W."/>
            <person name="Chinwalla A."/>
            <person name="Mardis E.R."/>
            <person name="Wilson R.K."/>
        </authorList>
    </citation>
    <scope>NUCLEOTIDE SEQUENCE [LARGE SCALE GENOMIC DNA]</scope>
    <source>
        <strain evidence="16">OS1</strain>
    </source>
</reference>
<dbReference type="Gene3D" id="3.30.70.890">
    <property type="entry name" value="GHMP kinase, C-terminal domain"/>
    <property type="match status" value="1"/>
</dbReference>
<dbReference type="UniPathway" id="UPA00050">
    <property type="reaction ID" value="UER00064"/>
</dbReference>
<dbReference type="RefSeq" id="WP_009201547.1">
    <property type="nucleotide sequence ID" value="NZ_ACJX03000001.1"/>
</dbReference>
<dbReference type="HAMAP" id="MF_00384">
    <property type="entry name" value="Homoser_kinase"/>
    <property type="match status" value="1"/>
</dbReference>
<dbReference type="STRING" id="592015.HMPREF1705_02998"/>
<evidence type="ECO:0000256" key="10">
    <source>
        <dbReference type="ARBA" id="ARBA00022840"/>
    </source>
</evidence>
<dbReference type="InterPro" id="IPR006204">
    <property type="entry name" value="GHMP_kinase_N_dom"/>
</dbReference>
<keyword evidence="9 12" id="KW-0418">Kinase</keyword>